<accession>A0A6J5NMA8</accession>
<reference evidence="1" key="1">
    <citation type="submission" date="2020-04" db="EMBL/GenBank/DDBJ databases">
        <authorList>
            <person name="Chiriac C."/>
            <person name="Salcher M."/>
            <person name="Ghai R."/>
            <person name="Kavagutti S V."/>
        </authorList>
    </citation>
    <scope>NUCLEOTIDE SEQUENCE</scope>
</reference>
<gene>
    <name evidence="1" type="ORF">UFOVP702_36</name>
</gene>
<evidence type="ECO:0000313" key="1">
    <source>
        <dbReference type="EMBL" id="CAB4158836.1"/>
    </source>
</evidence>
<organism evidence="1">
    <name type="scientific">uncultured Caudovirales phage</name>
    <dbReference type="NCBI Taxonomy" id="2100421"/>
    <lineage>
        <taxon>Viruses</taxon>
        <taxon>Duplodnaviria</taxon>
        <taxon>Heunggongvirae</taxon>
        <taxon>Uroviricota</taxon>
        <taxon>Caudoviricetes</taxon>
        <taxon>Peduoviridae</taxon>
        <taxon>Maltschvirus</taxon>
        <taxon>Maltschvirus maltsch</taxon>
    </lineage>
</organism>
<dbReference type="EMBL" id="LR796681">
    <property type="protein sequence ID" value="CAB4158836.1"/>
    <property type="molecule type" value="Genomic_DNA"/>
</dbReference>
<proteinExistence type="predicted"/>
<name>A0A6J5NMA8_9CAUD</name>
<protein>
    <submittedName>
        <fullName evidence="1">Uncharacterized protein</fullName>
    </submittedName>
</protein>
<feature type="non-terminal residue" evidence="1">
    <location>
        <position position="82"/>
    </location>
</feature>
<sequence>MAKSISVVVSGNAAPLRKALGEAGDNISNFGSSVKKFALPAAAALGAVAFAGLDAAKAAIEDEAAAKLLERQLKATTNATDA</sequence>